<dbReference type="EMBL" id="JAWDGP010000039">
    <property type="protein sequence ID" value="KAK3804161.1"/>
    <property type="molecule type" value="Genomic_DNA"/>
</dbReference>
<organism evidence="1 2">
    <name type="scientific">Elysia crispata</name>
    <name type="common">lettuce slug</name>
    <dbReference type="NCBI Taxonomy" id="231223"/>
    <lineage>
        <taxon>Eukaryota</taxon>
        <taxon>Metazoa</taxon>
        <taxon>Spiralia</taxon>
        <taxon>Lophotrochozoa</taxon>
        <taxon>Mollusca</taxon>
        <taxon>Gastropoda</taxon>
        <taxon>Heterobranchia</taxon>
        <taxon>Euthyneura</taxon>
        <taxon>Panpulmonata</taxon>
        <taxon>Sacoglossa</taxon>
        <taxon>Placobranchoidea</taxon>
        <taxon>Plakobranchidae</taxon>
        <taxon>Elysia</taxon>
    </lineage>
</organism>
<protein>
    <submittedName>
        <fullName evidence="1">Uncharacterized protein</fullName>
    </submittedName>
</protein>
<gene>
    <name evidence="1" type="ORF">RRG08_047628</name>
</gene>
<proteinExistence type="predicted"/>
<dbReference type="Proteomes" id="UP001283361">
    <property type="component" value="Unassembled WGS sequence"/>
</dbReference>
<evidence type="ECO:0000313" key="2">
    <source>
        <dbReference type="Proteomes" id="UP001283361"/>
    </source>
</evidence>
<dbReference type="AlphaFoldDB" id="A0AAE1BEW5"/>
<name>A0AAE1BEW5_9GAST</name>
<comment type="caution">
    <text evidence="1">The sequence shown here is derived from an EMBL/GenBank/DDBJ whole genome shotgun (WGS) entry which is preliminary data.</text>
</comment>
<evidence type="ECO:0000313" key="1">
    <source>
        <dbReference type="EMBL" id="KAK3804161.1"/>
    </source>
</evidence>
<reference evidence="1" key="1">
    <citation type="journal article" date="2023" name="G3 (Bethesda)">
        <title>A reference genome for the long-term kleptoplast-retaining sea slug Elysia crispata morphotype clarki.</title>
        <authorList>
            <person name="Eastman K.E."/>
            <person name="Pendleton A.L."/>
            <person name="Shaikh M.A."/>
            <person name="Suttiyut T."/>
            <person name="Ogas R."/>
            <person name="Tomko P."/>
            <person name="Gavelis G."/>
            <person name="Widhalm J.R."/>
            <person name="Wisecaver J.H."/>
        </authorList>
    </citation>
    <scope>NUCLEOTIDE SEQUENCE</scope>
    <source>
        <strain evidence="1">ECLA1</strain>
    </source>
</reference>
<sequence>MIYNHVETGHQNKIAEQLDLLCISTGDQILPPDTHIVSVTYTNQNPNLGCPSSYRHHSSTEFDEENLGFTDSWRHLSFSTMIKQMDRRENSLVDHASPITLSQTRH</sequence>
<accession>A0AAE1BEW5</accession>
<keyword evidence="2" id="KW-1185">Reference proteome</keyword>